<organism evidence="2 3">
    <name type="scientific">Lentzea miocenica</name>
    <dbReference type="NCBI Taxonomy" id="3095431"/>
    <lineage>
        <taxon>Bacteria</taxon>
        <taxon>Bacillati</taxon>
        <taxon>Actinomycetota</taxon>
        <taxon>Actinomycetes</taxon>
        <taxon>Pseudonocardiales</taxon>
        <taxon>Pseudonocardiaceae</taxon>
        <taxon>Lentzea</taxon>
    </lineage>
</organism>
<evidence type="ECO:0000256" key="1">
    <source>
        <dbReference type="SAM" id="SignalP"/>
    </source>
</evidence>
<comment type="caution">
    <text evidence="2">The sequence shown here is derived from an EMBL/GenBank/DDBJ whole genome shotgun (WGS) entry which is preliminary data.</text>
</comment>
<feature type="signal peptide" evidence="1">
    <location>
        <begin position="1"/>
        <end position="23"/>
    </location>
</feature>
<reference evidence="2 3" key="1">
    <citation type="submission" date="2023-11" db="EMBL/GenBank/DDBJ databases">
        <title>Lentzea sokolovensis, sp. nov., Lentzea kristufkii, sp. nov., and Lentzea miocenensis, sp. nov., rare actinobacteria from Sokolov Coal Basin, Miocene lacustrine sediment, Czech Republic.</title>
        <authorList>
            <person name="Lara A."/>
            <person name="Kotroba L."/>
            <person name="Nouioui I."/>
            <person name="Neumann-Schaal M."/>
            <person name="Mast Y."/>
            <person name="Chronakova A."/>
        </authorList>
    </citation>
    <scope>NUCLEOTIDE SEQUENCE [LARGE SCALE GENOMIC DNA]</scope>
    <source>
        <strain evidence="2 3">BCCO 10_0856</strain>
    </source>
</reference>
<dbReference type="RefSeq" id="WP_319964880.1">
    <property type="nucleotide sequence ID" value="NZ_JAXAVW010000004.1"/>
</dbReference>
<evidence type="ECO:0000313" key="2">
    <source>
        <dbReference type="EMBL" id="MDX8029879.1"/>
    </source>
</evidence>
<keyword evidence="1" id="KW-0732">Signal</keyword>
<dbReference type="Pfam" id="PF08310">
    <property type="entry name" value="LGFP"/>
    <property type="match status" value="4"/>
</dbReference>
<sequence length="380" mass="42078">MKTTTTLAIAALSLLPLAGVAQAEPAHVSNAEMQAACAVPANRDINVTRIVHNVGVRRGVSAKVMLAGFEAGWVESHMNNLNCGDRDSLGVFQQRPSQGWGTPEQIMNVDYAADRFFAEAQRVEPKYPNLSAGLLADKVQRSCCPARYDQAEAKARQMLDEVRISVYGDIGVKWRAMGAENSVVGAPISNEQPGAPGGRWQGFQRGNIYWTPALNAHPVYGEILTKFMNTGDEHRWGYPVNDEQPGAPGGRWQGFQNANFYWTSSTGAFPVFGEILTNFMNNGDEHRWGYPLMEEAVGANNGRWQKFQNGIWYWSARTSAYPVYGDILKKFGTTGDEHTHGYPKEAEKDWAGEPGGRMQTFENSTFYWTPAKGAWSVRNN</sequence>
<gene>
    <name evidence="2" type="ORF">SK803_06625</name>
</gene>
<dbReference type="EMBL" id="JAXAVW010000004">
    <property type="protein sequence ID" value="MDX8029879.1"/>
    <property type="molecule type" value="Genomic_DNA"/>
</dbReference>
<feature type="chain" id="PRO_5045411539" description="LGFP repeat-containing protein" evidence="1">
    <location>
        <begin position="24"/>
        <end position="380"/>
    </location>
</feature>
<protein>
    <recommendedName>
        <fullName evidence="4">LGFP repeat-containing protein</fullName>
    </recommendedName>
</protein>
<evidence type="ECO:0000313" key="3">
    <source>
        <dbReference type="Proteomes" id="UP001285521"/>
    </source>
</evidence>
<accession>A0ABU4SVF2</accession>
<name>A0ABU4SVF2_9PSEU</name>
<evidence type="ECO:0008006" key="4">
    <source>
        <dbReference type="Google" id="ProtNLM"/>
    </source>
</evidence>
<proteinExistence type="predicted"/>
<keyword evidence="3" id="KW-1185">Reference proteome</keyword>
<dbReference type="InterPro" id="IPR013207">
    <property type="entry name" value="LGFP"/>
</dbReference>
<dbReference type="Proteomes" id="UP001285521">
    <property type="component" value="Unassembled WGS sequence"/>
</dbReference>